<sequence>MIIKIEGYFFQNLITGHQCTQEELYQKYIQAKMITLNIRDLPDIFCRLHNFNRLRFEDDTEVGYVIDTDTDRIYRPIY</sequence>
<dbReference type="AlphaFoldDB" id="A0AAP3ZXY6"/>
<dbReference type="EMBL" id="JARVWT010000004">
    <property type="protein sequence ID" value="MDH2331807.1"/>
    <property type="molecule type" value="Genomic_DNA"/>
</dbReference>
<organism evidence="1 2">
    <name type="scientific">Paenibacillus polymyxa</name>
    <name type="common">Bacillus polymyxa</name>
    <dbReference type="NCBI Taxonomy" id="1406"/>
    <lineage>
        <taxon>Bacteria</taxon>
        <taxon>Bacillati</taxon>
        <taxon>Bacillota</taxon>
        <taxon>Bacilli</taxon>
        <taxon>Bacillales</taxon>
        <taxon>Paenibacillaceae</taxon>
        <taxon>Paenibacillus</taxon>
    </lineage>
</organism>
<proteinExistence type="predicted"/>
<protein>
    <submittedName>
        <fullName evidence="1">Uncharacterized protein</fullName>
    </submittedName>
</protein>
<dbReference type="Proteomes" id="UP001229409">
    <property type="component" value="Unassembled WGS sequence"/>
</dbReference>
<reference evidence="1" key="1">
    <citation type="submission" date="2023-04" db="EMBL/GenBank/DDBJ databases">
        <title>Uncovering the Secrets of Slow-Growing Bacteria in Tropical Savanna Soil through Cultivation and Genomic Analysis.</title>
        <authorList>
            <person name="Goncalves O.S."/>
            <person name="Santana M.F."/>
        </authorList>
    </citation>
    <scope>NUCLEOTIDE SEQUENCE</scope>
    <source>
        <strain evidence="1">ANTI</strain>
    </source>
</reference>
<evidence type="ECO:0000313" key="2">
    <source>
        <dbReference type="Proteomes" id="UP001229409"/>
    </source>
</evidence>
<dbReference type="RefSeq" id="WP_028541734.1">
    <property type="nucleotide sequence ID" value="NZ_CP017968.3"/>
</dbReference>
<accession>A0AAP3ZXY6</accession>
<gene>
    <name evidence="1" type="ORF">QDS18_13110</name>
</gene>
<name>A0AAP3ZXY6_PAEPO</name>
<evidence type="ECO:0000313" key="1">
    <source>
        <dbReference type="EMBL" id="MDH2331807.1"/>
    </source>
</evidence>
<comment type="caution">
    <text evidence="1">The sequence shown here is derived from an EMBL/GenBank/DDBJ whole genome shotgun (WGS) entry which is preliminary data.</text>
</comment>